<dbReference type="PANTHER" id="PTHR11610:SF177">
    <property type="entry name" value="IP13478P-RELATED"/>
    <property type="match status" value="1"/>
</dbReference>
<evidence type="ECO:0000256" key="1">
    <source>
        <dbReference type="ARBA" id="ARBA00004613"/>
    </source>
</evidence>
<dbReference type="OMA" id="PNNHIRP"/>
<proteinExistence type="inferred from homology"/>
<dbReference type="GO" id="GO:0016042">
    <property type="term" value="P:lipid catabolic process"/>
    <property type="evidence" value="ECO:0007669"/>
    <property type="project" value="TreeGrafter"/>
</dbReference>
<dbReference type="SUPFAM" id="SSF53474">
    <property type="entry name" value="alpha/beta-Hydrolases"/>
    <property type="match status" value="1"/>
</dbReference>
<dbReference type="VEuPathDB" id="VectorBase:CSON006315"/>
<evidence type="ECO:0000313" key="7">
    <source>
        <dbReference type="EMBL" id="SSX01844.1"/>
    </source>
</evidence>
<comment type="similarity">
    <text evidence="2 4">Belongs to the AB hydrolase superfamily. Lipase family.</text>
</comment>
<evidence type="ECO:0000256" key="4">
    <source>
        <dbReference type="RuleBase" id="RU004262"/>
    </source>
</evidence>
<keyword evidence="3" id="KW-0964">Secreted</keyword>
<dbReference type="PANTHER" id="PTHR11610">
    <property type="entry name" value="LIPASE"/>
    <property type="match status" value="1"/>
</dbReference>
<sequence>MKENIVLVIILTCILSVQTQFGGKCFYTEQICPNKDVHFYLYTRQTQSNPFEISSASPQIEKFIKGRPLIILIHGYTGHKDFSPNTEIRPAYFENGEYNIITVDYQKLAPEPCYITGVKNLRTVANCTAQLLDNLIESITFKIEDIHVIGFSLGGQTSGMISTYLKNGPLYRITGLDPAKPLFIFAPKEYKLDMGDAQFVDIIHTDVFQRGILAPSGHVDFYVNGGVEQRGCTVQKVIDPGSCNHARAPEYYAESINTKTGFWGFRCAHWYLYALGLCREEETDAVALMGMHVNRSSRGLYFLATNSESPYARGSNFTTNMHFVNTDPADVVEDLTEVQNHLI</sequence>
<feature type="signal peptide" evidence="5">
    <location>
        <begin position="1"/>
        <end position="19"/>
    </location>
</feature>
<keyword evidence="5" id="KW-0732">Signal</keyword>
<dbReference type="AlphaFoldDB" id="A0A336KAB5"/>
<dbReference type="CDD" id="cd00707">
    <property type="entry name" value="Pancreat_lipase_like"/>
    <property type="match status" value="1"/>
</dbReference>
<accession>A0A336KAB5</accession>
<dbReference type="GO" id="GO:0005615">
    <property type="term" value="C:extracellular space"/>
    <property type="evidence" value="ECO:0007669"/>
    <property type="project" value="TreeGrafter"/>
</dbReference>
<evidence type="ECO:0000313" key="8">
    <source>
        <dbReference type="EMBL" id="SSX22221.1"/>
    </source>
</evidence>
<dbReference type="InterPro" id="IPR033906">
    <property type="entry name" value="Lipase_N"/>
</dbReference>
<dbReference type="InterPro" id="IPR013818">
    <property type="entry name" value="Lipase"/>
</dbReference>
<gene>
    <name evidence="7" type="primary">CSON006315</name>
</gene>
<evidence type="ECO:0000256" key="2">
    <source>
        <dbReference type="ARBA" id="ARBA00010701"/>
    </source>
</evidence>
<dbReference type="Gene3D" id="3.40.50.1820">
    <property type="entry name" value="alpha/beta hydrolase"/>
    <property type="match status" value="1"/>
</dbReference>
<organism evidence="7">
    <name type="scientific">Culicoides sonorensis</name>
    <name type="common">Biting midge</name>
    <dbReference type="NCBI Taxonomy" id="179676"/>
    <lineage>
        <taxon>Eukaryota</taxon>
        <taxon>Metazoa</taxon>
        <taxon>Ecdysozoa</taxon>
        <taxon>Arthropoda</taxon>
        <taxon>Hexapoda</taxon>
        <taxon>Insecta</taxon>
        <taxon>Pterygota</taxon>
        <taxon>Neoptera</taxon>
        <taxon>Endopterygota</taxon>
        <taxon>Diptera</taxon>
        <taxon>Nematocera</taxon>
        <taxon>Chironomoidea</taxon>
        <taxon>Ceratopogonidae</taxon>
        <taxon>Ceratopogoninae</taxon>
        <taxon>Culicoides</taxon>
        <taxon>Monoculicoides</taxon>
    </lineage>
</organism>
<dbReference type="Pfam" id="PF00151">
    <property type="entry name" value="Lipase"/>
    <property type="match status" value="1"/>
</dbReference>
<evidence type="ECO:0000256" key="3">
    <source>
        <dbReference type="ARBA" id="ARBA00022525"/>
    </source>
</evidence>
<dbReference type="GO" id="GO:0016298">
    <property type="term" value="F:lipase activity"/>
    <property type="evidence" value="ECO:0007669"/>
    <property type="project" value="InterPro"/>
</dbReference>
<name>A0A336KAB5_CULSO</name>
<feature type="chain" id="PRO_5033342633" evidence="5">
    <location>
        <begin position="20"/>
        <end position="343"/>
    </location>
</feature>
<dbReference type="InterPro" id="IPR029058">
    <property type="entry name" value="AB_hydrolase_fold"/>
</dbReference>
<dbReference type="FunFam" id="3.40.50.1820:FF:000076">
    <property type="entry name" value="phospholipase A1"/>
    <property type="match status" value="1"/>
</dbReference>
<feature type="domain" description="Lipase" evidence="6">
    <location>
        <begin position="34"/>
        <end position="311"/>
    </location>
</feature>
<evidence type="ECO:0000256" key="5">
    <source>
        <dbReference type="SAM" id="SignalP"/>
    </source>
</evidence>
<dbReference type="EMBL" id="UFQT01000238">
    <property type="protein sequence ID" value="SSX22221.1"/>
    <property type="molecule type" value="Genomic_DNA"/>
</dbReference>
<dbReference type="EMBL" id="UFQS01000238">
    <property type="protein sequence ID" value="SSX01844.1"/>
    <property type="molecule type" value="Genomic_DNA"/>
</dbReference>
<reference evidence="7" key="1">
    <citation type="submission" date="2018-04" db="EMBL/GenBank/DDBJ databases">
        <authorList>
            <person name="Go L.Y."/>
            <person name="Mitchell J.A."/>
        </authorList>
    </citation>
    <scope>NUCLEOTIDE SEQUENCE</scope>
    <source>
        <tissue evidence="7">Whole organism</tissue>
    </source>
</reference>
<dbReference type="InterPro" id="IPR000734">
    <property type="entry name" value="TAG_lipase"/>
</dbReference>
<reference evidence="8" key="2">
    <citation type="submission" date="2018-07" db="EMBL/GenBank/DDBJ databases">
        <authorList>
            <person name="Quirk P.G."/>
            <person name="Krulwich T.A."/>
        </authorList>
    </citation>
    <scope>NUCLEOTIDE SEQUENCE</scope>
</reference>
<evidence type="ECO:0000259" key="6">
    <source>
        <dbReference type="Pfam" id="PF00151"/>
    </source>
</evidence>
<protein>
    <submittedName>
        <fullName evidence="7">CSON006315 protein</fullName>
    </submittedName>
</protein>
<dbReference type="GO" id="GO:0017171">
    <property type="term" value="F:serine hydrolase activity"/>
    <property type="evidence" value="ECO:0007669"/>
    <property type="project" value="TreeGrafter"/>
</dbReference>
<comment type="subcellular location">
    <subcellularLocation>
        <location evidence="1">Secreted</location>
    </subcellularLocation>
</comment>